<sequence>MRDKSGSQFNQPLGGNAMPRFGGDATMMRLPAQKSAQGLDACFVGIPMDIGTSNRAGTRHGPRAIRAESCMLRPFNMATGAAPFARMQVADIGDVAINTFDLKKTIDIITAAYRGILSHDAVPLTLGGDHTLTYPVLRAIAEKHGPVALIHVDAHADTNDEMFGEKIAHGTPFRRAVEDGLLINDKVFQIGLRGTGYAPDDFDWGRQKGFTVIPAEACWHKSLAPLMDEIRGKIGDAPVYLTYDIDSLDPAYAPGTGTVEIGGLTTIQALEIVRGCAGLNIVGADLVEVSPPYDPSGNTALIGANLLYEMLCVLPKAQKT</sequence>
<keyword evidence="2" id="KW-0479">Metal-binding</keyword>
<evidence type="ECO:0000256" key="2">
    <source>
        <dbReference type="ARBA" id="ARBA00022723"/>
    </source>
</evidence>
<dbReference type="Gene3D" id="3.40.800.10">
    <property type="entry name" value="Ureohydrolase domain"/>
    <property type="match status" value="1"/>
</dbReference>
<dbReference type="Pfam" id="PF00491">
    <property type="entry name" value="Arginase"/>
    <property type="match status" value="1"/>
</dbReference>
<evidence type="ECO:0000256" key="1">
    <source>
        <dbReference type="ARBA" id="ARBA00009227"/>
    </source>
</evidence>
<dbReference type="PANTHER" id="PTHR11358:SF26">
    <property type="entry name" value="GUANIDINO ACID HYDROLASE, MITOCHONDRIAL"/>
    <property type="match status" value="1"/>
</dbReference>
<dbReference type="PANTHER" id="PTHR11358">
    <property type="entry name" value="ARGINASE/AGMATINASE"/>
    <property type="match status" value="1"/>
</dbReference>
<reference evidence="6 7" key="1">
    <citation type="submission" date="2019-05" db="EMBL/GenBank/DDBJ databases">
        <title>Ruegeria sp. nov., isolated from tidal flat.</title>
        <authorList>
            <person name="Kim W."/>
        </authorList>
    </citation>
    <scope>NUCLEOTIDE SEQUENCE [LARGE SCALE GENOMIC DNA]</scope>
    <source>
        <strain evidence="6 7">CAU 1488</strain>
    </source>
</reference>
<dbReference type="InterPro" id="IPR020855">
    <property type="entry name" value="Ureohydrolase_Mn_BS"/>
</dbReference>
<evidence type="ECO:0000256" key="4">
    <source>
        <dbReference type="RuleBase" id="RU003684"/>
    </source>
</evidence>
<keyword evidence="3 4" id="KW-0378">Hydrolase</keyword>
<dbReference type="SUPFAM" id="SSF52768">
    <property type="entry name" value="Arginase/deacetylase"/>
    <property type="match status" value="1"/>
</dbReference>
<accession>A0ABY2X1S3</accession>
<dbReference type="NCBIfam" id="NF002564">
    <property type="entry name" value="PRK02190.1"/>
    <property type="match status" value="1"/>
</dbReference>
<dbReference type="PIRSF" id="PIRSF036979">
    <property type="entry name" value="Arginase"/>
    <property type="match status" value="1"/>
</dbReference>
<evidence type="ECO:0000313" key="7">
    <source>
        <dbReference type="Proteomes" id="UP001193035"/>
    </source>
</evidence>
<keyword evidence="7" id="KW-1185">Reference proteome</keyword>
<dbReference type="InterPro" id="IPR005925">
    <property type="entry name" value="Agmatinase-rel"/>
</dbReference>
<dbReference type="Proteomes" id="UP001193035">
    <property type="component" value="Unassembled WGS sequence"/>
</dbReference>
<dbReference type="NCBIfam" id="TIGR01230">
    <property type="entry name" value="agmatinase"/>
    <property type="match status" value="1"/>
</dbReference>
<dbReference type="GO" id="GO:0008783">
    <property type="term" value="F:agmatinase activity"/>
    <property type="evidence" value="ECO:0007669"/>
    <property type="project" value="UniProtKB-EC"/>
</dbReference>
<comment type="caution">
    <text evidence="6">The sequence shown here is derived from an EMBL/GenBank/DDBJ whole genome shotgun (WGS) entry which is preliminary data.</text>
</comment>
<dbReference type="PRINTS" id="PR00116">
    <property type="entry name" value="ARGINASE"/>
</dbReference>
<protein>
    <submittedName>
        <fullName evidence="6">Agmatinase</fullName>
        <ecNumber evidence="6">3.5.3.11</ecNumber>
    </submittedName>
</protein>
<dbReference type="CDD" id="cd11592">
    <property type="entry name" value="Agmatinase_PAH"/>
    <property type="match status" value="1"/>
</dbReference>
<organism evidence="6 7">
    <name type="scientific">Ruegeria sediminis</name>
    <dbReference type="NCBI Taxonomy" id="2583820"/>
    <lineage>
        <taxon>Bacteria</taxon>
        <taxon>Pseudomonadati</taxon>
        <taxon>Pseudomonadota</taxon>
        <taxon>Alphaproteobacteria</taxon>
        <taxon>Rhodobacterales</taxon>
        <taxon>Roseobacteraceae</taxon>
        <taxon>Ruegeria</taxon>
    </lineage>
</organism>
<proteinExistence type="inferred from homology"/>
<dbReference type="EC" id="3.5.3.11" evidence="6"/>
<dbReference type="InterPro" id="IPR006035">
    <property type="entry name" value="Ureohydrolase"/>
</dbReference>
<dbReference type="InterPro" id="IPR023696">
    <property type="entry name" value="Ureohydrolase_dom_sf"/>
</dbReference>
<name>A0ABY2X1S3_9RHOB</name>
<dbReference type="EMBL" id="VCPD01000002">
    <property type="protein sequence ID" value="TMV09185.1"/>
    <property type="molecule type" value="Genomic_DNA"/>
</dbReference>
<dbReference type="PROSITE" id="PS01053">
    <property type="entry name" value="ARGINASE_1"/>
    <property type="match status" value="1"/>
</dbReference>
<feature type="compositionally biased region" description="Polar residues" evidence="5">
    <location>
        <begin position="1"/>
        <end position="13"/>
    </location>
</feature>
<comment type="similarity">
    <text evidence="1">Belongs to the arginase family. Agmatinase subfamily.</text>
</comment>
<feature type="region of interest" description="Disordered" evidence="5">
    <location>
        <begin position="1"/>
        <end position="20"/>
    </location>
</feature>
<gene>
    <name evidence="6" type="primary">speB</name>
    <name evidence="6" type="ORF">FGK63_07870</name>
</gene>
<evidence type="ECO:0000313" key="6">
    <source>
        <dbReference type="EMBL" id="TMV09185.1"/>
    </source>
</evidence>
<evidence type="ECO:0000256" key="5">
    <source>
        <dbReference type="SAM" id="MobiDB-lite"/>
    </source>
</evidence>
<dbReference type="PROSITE" id="PS51409">
    <property type="entry name" value="ARGINASE_2"/>
    <property type="match status" value="1"/>
</dbReference>
<evidence type="ECO:0000256" key="3">
    <source>
        <dbReference type="ARBA" id="ARBA00022801"/>
    </source>
</evidence>